<evidence type="ECO:0000256" key="1">
    <source>
        <dbReference type="SAM" id="MobiDB-lite"/>
    </source>
</evidence>
<dbReference type="EMBL" id="JAAAIM010000374">
    <property type="protein sequence ID" value="KAG0289001.1"/>
    <property type="molecule type" value="Genomic_DNA"/>
</dbReference>
<evidence type="ECO:0000313" key="2">
    <source>
        <dbReference type="EMBL" id="KAG0289001.1"/>
    </source>
</evidence>
<dbReference type="InterPro" id="IPR032675">
    <property type="entry name" value="LRR_dom_sf"/>
</dbReference>
<reference evidence="2 3" key="1">
    <citation type="journal article" date="2020" name="Fungal Divers.">
        <title>Resolving the Mortierellaceae phylogeny through synthesis of multi-gene phylogenetics and phylogenomics.</title>
        <authorList>
            <person name="Vandepol N."/>
            <person name="Liber J."/>
            <person name="Desiro A."/>
            <person name="Na H."/>
            <person name="Kennedy M."/>
            <person name="Barry K."/>
            <person name="Grigoriev I.V."/>
            <person name="Miller A.N."/>
            <person name="O'Donnell K."/>
            <person name="Stajich J.E."/>
            <person name="Bonito G."/>
        </authorList>
    </citation>
    <scope>NUCLEOTIDE SEQUENCE [LARGE SCALE GENOMIC DNA]</scope>
    <source>
        <strain evidence="2 3">AD045</strain>
    </source>
</reference>
<proteinExistence type="predicted"/>
<gene>
    <name evidence="2" type="ORF">BGZ96_007333</name>
</gene>
<comment type="caution">
    <text evidence="2">The sequence shown here is derived from an EMBL/GenBank/DDBJ whole genome shotgun (WGS) entry which is preliminary data.</text>
</comment>
<dbReference type="SUPFAM" id="SSF52047">
    <property type="entry name" value="RNI-like"/>
    <property type="match status" value="1"/>
</dbReference>
<name>A0ABQ7K0J0_9FUNG</name>
<evidence type="ECO:0008006" key="4">
    <source>
        <dbReference type="Google" id="ProtNLM"/>
    </source>
</evidence>
<sequence>MPTLSSLPLECLQLVIRQLADQRDTITLAALLRVNRHFCTVTLPILYQNPFDLIAPVSFTSELQPWYVSSVTKLARTLLLILTDYLDTAPDHPDVVLWGSKANIPVKATFRALQRDLTWALCANAERIQSLVIPLSDIDRYRSLVCRFKILSDVGFLQEGQYKHTWLMSGDEKNTLRSQQHMRTELLEKMIFFVQEHKHKHGATLQTARCSGRIEDECIPEEFKQRLSLILHPLSNPRSLDNRNWDQFLAKFEDINLSLVRDVSPSLDYEDDAAMDRLVKKGAFLHRCRTLDSFIMNSPGDDIFQWAVDERTSHDADIAAGRIPHKSLVPLRVFKVTCYHKSFGRQLNDVVFAFNKTLEIISTNCCWEPIHGNNNMEDNFQEELSDFTVGGGGENSVDYWDLPRLTTLHLGVYYHSIFLLPVPDLLTRLSQLTHLKLIDRRHEYKPSDIVTWHSASLPNLVDLTLIGTPAISFNPETLRSTSNLVRMDLRMHDYIIPGIVPFVPPTEELEESFAQPRNETTAMPATLLKRPVWTWDWDLPKLTKLLLNAEFAYRFEFRMLVGTPNLKSFDVSSSSSSRDHKRTLGLSDFLIPGFDHPSLAPSMDEDRQFQESYVASDANDRNTTSVATTTRTEYDDQESDVKEAPETTKALGGLGGIKLGASVNAEGGTFFPDDRF</sequence>
<accession>A0ABQ7K0J0</accession>
<evidence type="ECO:0000313" key="3">
    <source>
        <dbReference type="Proteomes" id="UP001194696"/>
    </source>
</evidence>
<dbReference type="Proteomes" id="UP001194696">
    <property type="component" value="Unassembled WGS sequence"/>
</dbReference>
<dbReference type="Gene3D" id="3.80.10.10">
    <property type="entry name" value="Ribonuclease Inhibitor"/>
    <property type="match status" value="1"/>
</dbReference>
<protein>
    <recommendedName>
        <fullName evidence="4">F-box domain-containing protein</fullName>
    </recommendedName>
</protein>
<organism evidence="2 3">
    <name type="scientific">Linnemannia gamsii</name>
    <dbReference type="NCBI Taxonomy" id="64522"/>
    <lineage>
        <taxon>Eukaryota</taxon>
        <taxon>Fungi</taxon>
        <taxon>Fungi incertae sedis</taxon>
        <taxon>Mucoromycota</taxon>
        <taxon>Mortierellomycotina</taxon>
        <taxon>Mortierellomycetes</taxon>
        <taxon>Mortierellales</taxon>
        <taxon>Mortierellaceae</taxon>
        <taxon>Linnemannia</taxon>
    </lineage>
</organism>
<feature type="region of interest" description="Disordered" evidence="1">
    <location>
        <begin position="613"/>
        <end position="648"/>
    </location>
</feature>
<keyword evidence="3" id="KW-1185">Reference proteome</keyword>